<dbReference type="Pfam" id="PF00593">
    <property type="entry name" value="TonB_dep_Rec_b-barrel"/>
    <property type="match status" value="1"/>
</dbReference>
<evidence type="ECO:0000313" key="14">
    <source>
        <dbReference type="Proteomes" id="UP000190888"/>
    </source>
</evidence>
<evidence type="ECO:0000256" key="9">
    <source>
        <dbReference type="RuleBase" id="RU003357"/>
    </source>
</evidence>
<keyword evidence="2 8" id="KW-0813">Transport</keyword>
<feature type="chain" id="PRO_5010539566" evidence="10">
    <location>
        <begin position="40"/>
        <end position="1179"/>
    </location>
</feature>
<evidence type="ECO:0000256" key="10">
    <source>
        <dbReference type="SAM" id="SignalP"/>
    </source>
</evidence>
<dbReference type="Pfam" id="PF07715">
    <property type="entry name" value="Plug"/>
    <property type="match status" value="1"/>
</dbReference>
<evidence type="ECO:0000256" key="5">
    <source>
        <dbReference type="ARBA" id="ARBA00023077"/>
    </source>
</evidence>
<evidence type="ECO:0000256" key="1">
    <source>
        <dbReference type="ARBA" id="ARBA00004571"/>
    </source>
</evidence>
<comment type="similarity">
    <text evidence="8 9">Belongs to the TonB-dependent receptor family.</text>
</comment>
<keyword evidence="4 8" id="KW-0812">Transmembrane</keyword>
<reference evidence="13 14" key="1">
    <citation type="submission" date="2017-02" db="EMBL/GenBank/DDBJ databases">
        <authorList>
            <person name="Peterson S.W."/>
        </authorList>
    </citation>
    <scope>NUCLEOTIDE SEQUENCE [LARGE SCALE GENOMIC DNA]</scope>
    <source>
        <strain evidence="13 14">DSM 22335</strain>
    </source>
</reference>
<evidence type="ECO:0000256" key="7">
    <source>
        <dbReference type="ARBA" id="ARBA00023237"/>
    </source>
</evidence>
<dbReference type="AlphaFoldDB" id="A0A1T4NXF4"/>
<evidence type="ECO:0000256" key="4">
    <source>
        <dbReference type="ARBA" id="ARBA00022692"/>
    </source>
</evidence>
<dbReference type="GO" id="GO:0009279">
    <property type="term" value="C:cell outer membrane"/>
    <property type="evidence" value="ECO:0007669"/>
    <property type="project" value="UniProtKB-SubCell"/>
</dbReference>
<dbReference type="Pfam" id="PF13715">
    <property type="entry name" value="CarbopepD_reg_2"/>
    <property type="match status" value="1"/>
</dbReference>
<evidence type="ECO:0000256" key="6">
    <source>
        <dbReference type="ARBA" id="ARBA00023136"/>
    </source>
</evidence>
<keyword evidence="5 9" id="KW-0798">TonB box</keyword>
<dbReference type="Proteomes" id="UP000190888">
    <property type="component" value="Unassembled WGS sequence"/>
</dbReference>
<evidence type="ECO:0000259" key="12">
    <source>
        <dbReference type="Pfam" id="PF07715"/>
    </source>
</evidence>
<gene>
    <name evidence="13" type="ORF">SAMN04488132_10546</name>
</gene>
<protein>
    <submittedName>
        <fullName evidence="13">TonB-linked outer membrane protein, SusC/RagA family</fullName>
    </submittedName>
</protein>
<dbReference type="InterPro" id="IPR023997">
    <property type="entry name" value="TonB-dep_OMP_SusC/RagA_CS"/>
</dbReference>
<dbReference type="Gene3D" id="2.40.170.20">
    <property type="entry name" value="TonB-dependent receptor, beta-barrel domain"/>
    <property type="match status" value="1"/>
</dbReference>
<proteinExistence type="inferred from homology"/>
<dbReference type="InterPro" id="IPR037066">
    <property type="entry name" value="Plug_dom_sf"/>
</dbReference>
<organism evidence="13 14">
    <name type="scientific">Sediminibacterium ginsengisoli</name>
    <dbReference type="NCBI Taxonomy" id="413434"/>
    <lineage>
        <taxon>Bacteria</taxon>
        <taxon>Pseudomonadati</taxon>
        <taxon>Bacteroidota</taxon>
        <taxon>Chitinophagia</taxon>
        <taxon>Chitinophagales</taxon>
        <taxon>Chitinophagaceae</taxon>
        <taxon>Sediminibacterium</taxon>
    </lineage>
</organism>
<keyword evidence="3 8" id="KW-1134">Transmembrane beta strand</keyword>
<dbReference type="InterPro" id="IPR000531">
    <property type="entry name" value="Beta-barrel_TonB"/>
</dbReference>
<feature type="signal peptide" evidence="10">
    <location>
        <begin position="1"/>
        <end position="39"/>
    </location>
</feature>
<dbReference type="EMBL" id="FUWH01000005">
    <property type="protein sequence ID" value="SJZ84050.1"/>
    <property type="molecule type" value="Genomic_DNA"/>
</dbReference>
<dbReference type="NCBIfam" id="TIGR04057">
    <property type="entry name" value="SusC_RagA_signa"/>
    <property type="match status" value="1"/>
</dbReference>
<dbReference type="InterPro" id="IPR023996">
    <property type="entry name" value="TonB-dep_OMP_SusC/RagA"/>
</dbReference>
<dbReference type="Gene3D" id="2.170.130.10">
    <property type="entry name" value="TonB-dependent receptor, plug domain"/>
    <property type="match status" value="1"/>
</dbReference>
<evidence type="ECO:0000256" key="3">
    <source>
        <dbReference type="ARBA" id="ARBA00022452"/>
    </source>
</evidence>
<evidence type="ECO:0000256" key="2">
    <source>
        <dbReference type="ARBA" id="ARBA00022448"/>
    </source>
</evidence>
<sequence length="1179" mass="131243">MKMGQLPLKRAGAMYCPMPTLRKLLVLLFVLAVSHLANASADSSKLSLNLRNEPLETAFTSIKSQTSYRVMYDNSMLNNAKLVTLKVQNEEIVTVLPKLFQSQPFDYKIVDRIIVVTPKSVIPQTLPTNPANNLLKDTLVSGIVVTDSAEVPLKGAMITIEATGKISVTDENGRFSFLLPMKSSKLSISYIGYETKSITVNTQNTTQLKVALHPILAEIQDVSVSTGYQRISKERSTGSFTHLNNEVLNQQAGTNILNRLNGVANGVLFDNNPARPPITIRGLSTIQGPREPLIVVDNFPYEGNINNINPNDIEDVTILKDAAATSIWGARAGNGVIVISTKKSQFNQRAKVEFNSNISIIDKPDLMKLRPITSSDMIDVETMLFKNGYYDASINSVNKTALSPAVEILLQRRNGAISASDSAQRLNALRNLDVRNDYNRYVYEKAVNQQYALNIRGGAEKMSYLFSLGYDKNKSNLSAPYERLTLRTSNIYKPTKNIQITTGIAFTQSKTGTGKSAYGSELINTSQRLYPYAQLADASGNPVPLYMIRKGYADTIGQGKLLDWKYYPLTDYQSTGTDNQLQEIVANLAVQYNFLRFFSVDVRYQYQNQQNRVDNLRSKGSYYTRSLINLFSKIDYSTGKVSYAVPNGAILDRNMDYVMSHAIRGQLNFNYSSGKHAVVAFAGSEVRQIRNWGNSYRLYGYNEDNLSSQNVDYVNTYPNIMTGSQSIIPNNVDNADKENRFVSLYANAAYTYLGKYTLTASARKDASNLFGVNTNDKWKPLWSTGISWNISQESFYHSRLLPYLKARLTYGFSGNVDPSKSAVPVINYVGTASYTNYQAANILQYANPELRWETVRTINLGVDFRTKASVLSGSIDFYYKQGFDLLGGTVIDYTAGLNTYTVTKNVAAMSGRGIDISLTTKNLTGRFSWNSVFQFNYNASKITEYYLSTRSGANFVGSGSVIGGIVGKPVYSLFSYQWRGLDKAGNPQGVFAGRTSANYSGITGATTTLDDLVYGGSAIPTLFGSLTNIFSWKGVTLTANITYKMGHYFRKESINYNSLFSQYAGNADFSNRWQKPGDESITYVPAMIYPNVTTRDNFYNNSAVLVRKADNIRLQFVNISYDYLPLNSKRMPFERIQFFLMTSNLGILWKAEKEVPDPEFQGNALAPSKTITVGLKAIF</sequence>
<dbReference type="PROSITE" id="PS52016">
    <property type="entry name" value="TONB_DEPENDENT_REC_3"/>
    <property type="match status" value="1"/>
</dbReference>
<evidence type="ECO:0000259" key="11">
    <source>
        <dbReference type="Pfam" id="PF00593"/>
    </source>
</evidence>
<keyword evidence="10" id="KW-0732">Signal</keyword>
<accession>A0A1T4NXF4</accession>
<dbReference type="InterPro" id="IPR036942">
    <property type="entry name" value="Beta-barrel_TonB_sf"/>
</dbReference>
<dbReference type="SUPFAM" id="SSF49464">
    <property type="entry name" value="Carboxypeptidase regulatory domain-like"/>
    <property type="match status" value="1"/>
</dbReference>
<keyword evidence="6 8" id="KW-0472">Membrane</keyword>
<dbReference type="NCBIfam" id="TIGR04056">
    <property type="entry name" value="OMP_RagA_SusC"/>
    <property type="match status" value="1"/>
</dbReference>
<keyword evidence="7 8" id="KW-0998">Cell outer membrane</keyword>
<evidence type="ECO:0000256" key="8">
    <source>
        <dbReference type="PROSITE-ProRule" id="PRU01360"/>
    </source>
</evidence>
<dbReference type="RefSeq" id="WP_078831378.1">
    <property type="nucleotide sequence ID" value="NZ_FUWH01000005.1"/>
</dbReference>
<dbReference type="Gene3D" id="2.60.40.1120">
    <property type="entry name" value="Carboxypeptidase-like, regulatory domain"/>
    <property type="match status" value="1"/>
</dbReference>
<dbReference type="InterPro" id="IPR008969">
    <property type="entry name" value="CarboxyPept-like_regulatory"/>
</dbReference>
<keyword evidence="14" id="KW-1185">Reference proteome</keyword>
<dbReference type="InterPro" id="IPR012910">
    <property type="entry name" value="Plug_dom"/>
</dbReference>
<comment type="subcellular location">
    <subcellularLocation>
        <location evidence="1 8">Cell outer membrane</location>
        <topology evidence="1 8">Multi-pass membrane protein</topology>
    </subcellularLocation>
</comment>
<evidence type="ECO:0000313" key="13">
    <source>
        <dbReference type="EMBL" id="SJZ84050.1"/>
    </source>
</evidence>
<dbReference type="InterPro" id="IPR039426">
    <property type="entry name" value="TonB-dep_rcpt-like"/>
</dbReference>
<dbReference type="SUPFAM" id="SSF56935">
    <property type="entry name" value="Porins"/>
    <property type="match status" value="1"/>
</dbReference>
<feature type="domain" description="TonB-dependent receptor plug" evidence="12">
    <location>
        <begin position="233"/>
        <end position="336"/>
    </location>
</feature>
<dbReference type="OrthoDB" id="9768177at2"/>
<feature type="domain" description="TonB-dependent receptor-like beta-barrel" evidence="11">
    <location>
        <begin position="555"/>
        <end position="1004"/>
    </location>
</feature>
<dbReference type="STRING" id="413434.SAMN04488132_10546"/>
<name>A0A1T4NXF4_9BACT</name>